<gene>
    <name evidence="3" type="primary">cwlC_2</name>
    <name evidence="3" type="ORF">TICRE_16410</name>
</gene>
<organism evidence="3 4">
    <name type="scientific">Tissierella creatinophila DSM 6911</name>
    <dbReference type="NCBI Taxonomy" id="1123403"/>
    <lineage>
        <taxon>Bacteria</taxon>
        <taxon>Bacillati</taxon>
        <taxon>Bacillota</taxon>
        <taxon>Tissierellia</taxon>
        <taxon>Tissierellales</taxon>
        <taxon>Tissierellaceae</taxon>
        <taxon>Tissierella</taxon>
    </lineage>
</organism>
<evidence type="ECO:0000256" key="1">
    <source>
        <dbReference type="ARBA" id="ARBA00022801"/>
    </source>
</evidence>
<dbReference type="OrthoDB" id="1696489at2"/>
<comment type="caution">
    <text evidence="3">The sequence shown here is derived from an EMBL/GenBank/DDBJ whole genome shotgun (WGS) entry which is preliminary data.</text>
</comment>
<keyword evidence="4" id="KW-1185">Reference proteome</keyword>
<dbReference type="SMART" id="SM00646">
    <property type="entry name" value="Ami_3"/>
    <property type="match status" value="1"/>
</dbReference>
<protein>
    <submittedName>
        <fullName evidence="3">Sporulation-specific N-acetylmuramoyl-L-alanine amidase</fullName>
        <ecNumber evidence="3">3.5.1.28</ecNumber>
    </submittedName>
</protein>
<reference evidence="3 4" key="1">
    <citation type="submission" date="2016-02" db="EMBL/GenBank/DDBJ databases">
        <title>Genome sequence of Tissierella creatinophila DSM 6911.</title>
        <authorList>
            <person name="Poehlein A."/>
            <person name="Daniel R."/>
        </authorList>
    </citation>
    <scope>NUCLEOTIDE SEQUENCE [LARGE SCALE GENOMIC DNA]</scope>
    <source>
        <strain evidence="3 4">DSM 6911</strain>
    </source>
</reference>
<dbReference type="Gene3D" id="3.30.70.1070">
    <property type="entry name" value="Sporulation related repeat"/>
    <property type="match status" value="1"/>
</dbReference>
<dbReference type="CDD" id="cd02696">
    <property type="entry name" value="MurNAc-LAA"/>
    <property type="match status" value="1"/>
</dbReference>
<keyword evidence="1 3" id="KW-0378">Hydrolase</keyword>
<dbReference type="SUPFAM" id="SSF110997">
    <property type="entry name" value="Sporulation related repeat"/>
    <property type="match status" value="1"/>
</dbReference>
<dbReference type="AlphaFoldDB" id="A0A1U7M4P5"/>
<sequence length="229" mass="25688">MISLCFDYGHGKSDPGALYKGRKEKDDVLKLGIAVAKEVRQHGINVDETRATDKSMSLSERSSFERKGNYDYFISFHRNAFKPEKANGVETFTFTKQTPKAKSLATRIQKNLVGVGFVDRGVKRANFHVLRETRSPAVLIEVGFIDNTKDNGIFDSKFNEIVKAITKAILDEVGIKYAASSSKPTASSNSKETFYRVMAGSYKERSNAEAQMEKLKRAGFESTIMIYNR</sequence>
<dbReference type="SUPFAM" id="SSF53187">
    <property type="entry name" value="Zn-dependent exopeptidases"/>
    <property type="match status" value="1"/>
</dbReference>
<dbReference type="GO" id="GO:0030288">
    <property type="term" value="C:outer membrane-bounded periplasmic space"/>
    <property type="evidence" value="ECO:0007669"/>
    <property type="project" value="TreeGrafter"/>
</dbReference>
<dbReference type="RefSeq" id="WP_075726962.1">
    <property type="nucleotide sequence ID" value="NZ_LTDM01000032.1"/>
</dbReference>
<evidence type="ECO:0000259" key="2">
    <source>
        <dbReference type="SMART" id="SM00646"/>
    </source>
</evidence>
<accession>A0A1U7M4P5</accession>
<dbReference type="PANTHER" id="PTHR30404:SF0">
    <property type="entry name" value="N-ACETYLMURAMOYL-L-ALANINE AMIDASE AMIC"/>
    <property type="match status" value="1"/>
</dbReference>
<dbReference type="Pfam" id="PF01520">
    <property type="entry name" value="Amidase_3"/>
    <property type="match status" value="1"/>
</dbReference>
<dbReference type="GO" id="GO:0009253">
    <property type="term" value="P:peptidoglycan catabolic process"/>
    <property type="evidence" value="ECO:0007669"/>
    <property type="project" value="InterPro"/>
</dbReference>
<evidence type="ECO:0000313" key="3">
    <source>
        <dbReference type="EMBL" id="OLS02255.1"/>
    </source>
</evidence>
<dbReference type="GO" id="GO:0042834">
    <property type="term" value="F:peptidoglycan binding"/>
    <property type="evidence" value="ECO:0007669"/>
    <property type="project" value="InterPro"/>
</dbReference>
<dbReference type="PANTHER" id="PTHR30404">
    <property type="entry name" value="N-ACETYLMURAMOYL-L-ALANINE AMIDASE"/>
    <property type="match status" value="1"/>
</dbReference>
<name>A0A1U7M4P5_TISCR</name>
<dbReference type="EC" id="3.5.1.28" evidence="3"/>
<dbReference type="InterPro" id="IPR050695">
    <property type="entry name" value="N-acetylmuramoyl_amidase_3"/>
</dbReference>
<dbReference type="Proteomes" id="UP000186112">
    <property type="component" value="Unassembled WGS sequence"/>
</dbReference>
<proteinExistence type="predicted"/>
<dbReference type="InterPro" id="IPR002508">
    <property type="entry name" value="MurNAc-LAA_cat"/>
</dbReference>
<dbReference type="Pfam" id="PF05036">
    <property type="entry name" value="SPOR"/>
    <property type="match status" value="1"/>
</dbReference>
<dbReference type="GO" id="GO:0008745">
    <property type="term" value="F:N-acetylmuramoyl-L-alanine amidase activity"/>
    <property type="evidence" value="ECO:0007669"/>
    <property type="project" value="UniProtKB-EC"/>
</dbReference>
<dbReference type="InterPro" id="IPR007730">
    <property type="entry name" value="SPOR-like_dom"/>
</dbReference>
<evidence type="ECO:0000313" key="4">
    <source>
        <dbReference type="Proteomes" id="UP000186112"/>
    </source>
</evidence>
<dbReference type="Gene3D" id="3.40.630.40">
    <property type="entry name" value="Zn-dependent exopeptidases"/>
    <property type="match status" value="1"/>
</dbReference>
<feature type="domain" description="MurNAc-LAA" evidence="2">
    <location>
        <begin position="62"/>
        <end position="170"/>
    </location>
</feature>
<dbReference type="InterPro" id="IPR036680">
    <property type="entry name" value="SPOR-like_sf"/>
</dbReference>
<dbReference type="EMBL" id="LTDM01000032">
    <property type="protein sequence ID" value="OLS02255.1"/>
    <property type="molecule type" value="Genomic_DNA"/>
</dbReference>